<dbReference type="PANTHER" id="PTHR38693:SF1">
    <property type="entry name" value="UBIQUINONE BIOSYNTHESIS ACCESSORY FACTOR UBIJ"/>
    <property type="match status" value="1"/>
</dbReference>
<accession>A0AB33Z0E4</accession>
<dbReference type="InterPro" id="IPR003033">
    <property type="entry name" value="SCP2_sterol-bd_dom"/>
</dbReference>
<comment type="function">
    <text evidence="1">Required for ubiquinone (coenzyme Q) biosynthesis. Binds hydrophobic ubiquinone biosynthetic intermediates via its SCP2 domain and is essential for the stability of the Ubi complex. May constitute a docking platform where Ubi enzymes assemble and access their SCP2-bound polyprenyl substrates.</text>
</comment>
<comment type="subcellular location">
    <subcellularLocation>
        <location evidence="1">Cytoplasm</location>
    </subcellularLocation>
</comment>
<comment type="pathway">
    <text evidence="1">Cofactor biosynthesis; ubiquinone biosynthesis.</text>
</comment>
<reference evidence="4 5" key="1">
    <citation type="journal article" date="2013" name="Genome Announc.">
        <title>Genome Sequence of the Pyrene- and Fluoranthene-Degrading Bacterium Cycloclasticus sp. Strain PY97M.</title>
        <authorList>
            <person name="Cui Z."/>
            <person name="Xu G."/>
            <person name="Li Q."/>
            <person name="Gao W."/>
            <person name="Zheng L."/>
        </authorList>
    </citation>
    <scope>NUCLEOTIDE SEQUENCE [LARGE SCALE GENOMIC DNA]</scope>
    <source>
        <strain evidence="4 5">PY97M</strain>
    </source>
</reference>
<feature type="coiled-coil region" evidence="2">
    <location>
        <begin position="173"/>
        <end position="207"/>
    </location>
</feature>
<dbReference type="InterPro" id="IPR038989">
    <property type="entry name" value="UbiJ"/>
</dbReference>
<organism evidence="4 5">
    <name type="scientific">Cycloclasticus pugetii</name>
    <dbReference type="NCBI Taxonomy" id="34068"/>
    <lineage>
        <taxon>Bacteria</taxon>
        <taxon>Pseudomonadati</taxon>
        <taxon>Pseudomonadota</taxon>
        <taxon>Gammaproteobacteria</taxon>
        <taxon>Thiotrichales</taxon>
        <taxon>Piscirickettsiaceae</taxon>
        <taxon>Cycloclasticus</taxon>
    </lineage>
</organism>
<dbReference type="InterPro" id="IPR036527">
    <property type="entry name" value="SCP2_sterol-bd_dom_sf"/>
</dbReference>
<dbReference type="Pfam" id="PF02036">
    <property type="entry name" value="SCP2"/>
    <property type="match status" value="1"/>
</dbReference>
<keyword evidence="1" id="KW-0831">Ubiquinone biosynthesis</keyword>
<dbReference type="RefSeq" id="WP_016390880.1">
    <property type="nucleotide sequence ID" value="NZ_KE646810.1"/>
</dbReference>
<evidence type="ECO:0000313" key="5">
    <source>
        <dbReference type="Proteomes" id="UP000015462"/>
    </source>
</evidence>
<gene>
    <name evidence="1" type="primary">ubiJ</name>
    <name evidence="4" type="ORF">L196_10084</name>
</gene>
<dbReference type="PANTHER" id="PTHR38693">
    <property type="entry name" value="UBIQUINONE BIOSYNTHESIS PROTEIN UBIJ"/>
    <property type="match status" value="1"/>
</dbReference>
<dbReference type="GO" id="GO:0006744">
    <property type="term" value="P:ubiquinone biosynthetic process"/>
    <property type="evidence" value="ECO:0007669"/>
    <property type="project" value="UniProtKB-UniRule"/>
</dbReference>
<comment type="caution">
    <text evidence="4">The sequence shown here is derived from an EMBL/GenBank/DDBJ whole genome shotgun (WGS) entry which is preliminary data.</text>
</comment>
<evidence type="ECO:0000256" key="1">
    <source>
        <dbReference type="HAMAP-Rule" id="MF_02215"/>
    </source>
</evidence>
<dbReference type="Proteomes" id="UP000015462">
    <property type="component" value="Unassembled WGS sequence"/>
</dbReference>
<evidence type="ECO:0000256" key="2">
    <source>
        <dbReference type="SAM" id="Coils"/>
    </source>
</evidence>
<keyword evidence="1" id="KW-0963">Cytoplasm</keyword>
<sequence>MSLVSPFLKPLQIAVNRYLDYDPEVPKQLARMEGRVIELHFQQLELSLYMIISADGLDIREVFEGKAEATISGTPLALAMMNIQSSTSSLLSGDVVIEGDTELAAQFQTFLKAIEVDWEEPLSKITGDVLAHQFGNLVRDVSGWVRETTKTTAINASEYVREEQNILPSKFEVNKFKAGVDDLRLSVERLEAKVQRLMAAKLNLEND</sequence>
<keyword evidence="2" id="KW-0175">Coiled coil</keyword>
<protein>
    <recommendedName>
        <fullName evidence="1">Ubiquinone biosynthesis accessory factor UbiJ</fullName>
    </recommendedName>
</protein>
<dbReference type="GO" id="GO:0005737">
    <property type="term" value="C:cytoplasm"/>
    <property type="evidence" value="ECO:0007669"/>
    <property type="project" value="UniProtKB-SubCell"/>
</dbReference>
<dbReference type="SUPFAM" id="SSF55718">
    <property type="entry name" value="SCP-like"/>
    <property type="match status" value="1"/>
</dbReference>
<evidence type="ECO:0000259" key="3">
    <source>
        <dbReference type="Pfam" id="PF02036"/>
    </source>
</evidence>
<proteinExistence type="inferred from homology"/>
<dbReference type="AlphaFoldDB" id="A0AB33Z0E4"/>
<feature type="domain" description="SCP2" evidence="3">
    <location>
        <begin position="16"/>
        <end position="112"/>
    </location>
</feature>
<dbReference type="EMBL" id="ASHL01000010">
    <property type="protein sequence ID" value="EPD12461.1"/>
    <property type="molecule type" value="Genomic_DNA"/>
</dbReference>
<evidence type="ECO:0000313" key="4">
    <source>
        <dbReference type="EMBL" id="EPD12461.1"/>
    </source>
</evidence>
<keyword evidence="5" id="KW-1185">Reference proteome</keyword>
<dbReference type="HAMAP" id="MF_02215">
    <property type="entry name" value="UbiJ"/>
    <property type="match status" value="1"/>
</dbReference>
<name>A0AB33Z0E4_9GAMM</name>
<comment type="similarity">
    <text evidence="1">Belongs to the UbiJ family.</text>
</comment>